<protein>
    <recommendedName>
        <fullName evidence="2">VWFA domain-containing protein</fullName>
    </recommendedName>
</protein>
<gene>
    <name evidence="3" type="ORF">NP493_444g02002</name>
</gene>
<dbReference type="InterPro" id="IPR050525">
    <property type="entry name" value="ECM_Assembly_Org"/>
</dbReference>
<sequence length="195" mass="20877">MASKQMLFLLVASAAMVAVVRSQCKVDFVFIVDGSGSICGNQPNECDNWRSIKQFLRSVVSKMSVGPNGSKVAMVTFGSIGNLIWDLDTYSDSNSLQNAIDQVKYLNEKTNTSHALDLVRTRVFGGKGDRAGVPNVAILITDGLPSNKTNPFVDGRGLARSAAQRLKDSGVDLITVGVTSQIDAQLLKDLSSPPQ</sequence>
<dbReference type="SMART" id="SM00327">
    <property type="entry name" value="VWA"/>
    <property type="match status" value="1"/>
</dbReference>
<dbReference type="PANTHER" id="PTHR24020">
    <property type="entry name" value="COLLAGEN ALPHA"/>
    <property type="match status" value="1"/>
</dbReference>
<feature type="chain" id="PRO_5042063495" description="VWFA domain-containing protein" evidence="1">
    <location>
        <begin position="23"/>
        <end position="195"/>
    </location>
</feature>
<dbReference type="CDD" id="cd01450">
    <property type="entry name" value="vWFA_subfamily_ECM"/>
    <property type="match status" value="1"/>
</dbReference>
<comment type="caution">
    <text evidence="3">The sequence shown here is derived from an EMBL/GenBank/DDBJ whole genome shotgun (WGS) entry which is preliminary data.</text>
</comment>
<reference evidence="3" key="1">
    <citation type="journal article" date="2023" name="Mol. Biol. Evol.">
        <title>Third-Generation Sequencing Reveals the Adaptive Role of the Epigenome in Three Deep-Sea Polychaetes.</title>
        <authorList>
            <person name="Perez M."/>
            <person name="Aroh O."/>
            <person name="Sun Y."/>
            <person name="Lan Y."/>
            <person name="Juniper S.K."/>
            <person name="Young C.R."/>
            <person name="Angers B."/>
            <person name="Qian P.Y."/>
        </authorList>
    </citation>
    <scope>NUCLEOTIDE SEQUENCE</scope>
    <source>
        <strain evidence="3">R07B-5</strain>
    </source>
</reference>
<feature type="domain" description="VWFA" evidence="2">
    <location>
        <begin position="27"/>
        <end position="195"/>
    </location>
</feature>
<keyword evidence="1" id="KW-0732">Signal</keyword>
<dbReference type="InterPro" id="IPR002035">
    <property type="entry name" value="VWF_A"/>
</dbReference>
<dbReference type="Gene3D" id="3.40.50.410">
    <property type="entry name" value="von Willebrand factor, type A domain"/>
    <property type="match status" value="1"/>
</dbReference>
<proteinExistence type="predicted"/>
<dbReference type="Pfam" id="PF00092">
    <property type="entry name" value="VWA"/>
    <property type="match status" value="1"/>
</dbReference>
<keyword evidence="4" id="KW-1185">Reference proteome</keyword>
<evidence type="ECO:0000259" key="2">
    <source>
        <dbReference type="PROSITE" id="PS50234"/>
    </source>
</evidence>
<organism evidence="3 4">
    <name type="scientific">Ridgeia piscesae</name>
    <name type="common">Tubeworm</name>
    <dbReference type="NCBI Taxonomy" id="27915"/>
    <lineage>
        <taxon>Eukaryota</taxon>
        <taxon>Metazoa</taxon>
        <taxon>Spiralia</taxon>
        <taxon>Lophotrochozoa</taxon>
        <taxon>Annelida</taxon>
        <taxon>Polychaeta</taxon>
        <taxon>Sedentaria</taxon>
        <taxon>Canalipalpata</taxon>
        <taxon>Sabellida</taxon>
        <taxon>Siboglinidae</taxon>
        <taxon>Ridgeia</taxon>
    </lineage>
</organism>
<dbReference type="PROSITE" id="PS50234">
    <property type="entry name" value="VWFA"/>
    <property type="match status" value="1"/>
</dbReference>
<name>A0AAD9L0N6_RIDPI</name>
<dbReference type="EMBL" id="JAODUO010000444">
    <property type="protein sequence ID" value="KAK2180405.1"/>
    <property type="molecule type" value="Genomic_DNA"/>
</dbReference>
<dbReference type="SUPFAM" id="SSF53300">
    <property type="entry name" value="vWA-like"/>
    <property type="match status" value="1"/>
</dbReference>
<dbReference type="AlphaFoldDB" id="A0AAD9L0N6"/>
<dbReference type="InterPro" id="IPR036465">
    <property type="entry name" value="vWFA_dom_sf"/>
</dbReference>
<dbReference type="PANTHER" id="PTHR24020:SF84">
    <property type="entry name" value="VWFA DOMAIN-CONTAINING PROTEIN"/>
    <property type="match status" value="1"/>
</dbReference>
<dbReference type="Proteomes" id="UP001209878">
    <property type="component" value="Unassembled WGS sequence"/>
</dbReference>
<evidence type="ECO:0000313" key="3">
    <source>
        <dbReference type="EMBL" id="KAK2180405.1"/>
    </source>
</evidence>
<evidence type="ECO:0000256" key="1">
    <source>
        <dbReference type="SAM" id="SignalP"/>
    </source>
</evidence>
<feature type="signal peptide" evidence="1">
    <location>
        <begin position="1"/>
        <end position="22"/>
    </location>
</feature>
<evidence type="ECO:0000313" key="4">
    <source>
        <dbReference type="Proteomes" id="UP001209878"/>
    </source>
</evidence>
<accession>A0AAD9L0N6</accession>